<evidence type="ECO:0000313" key="5">
    <source>
        <dbReference type="EMBL" id="RHK21944.1"/>
    </source>
</evidence>
<evidence type="ECO:0000256" key="1">
    <source>
        <dbReference type="ARBA" id="ARBA00022603"/>
    </source>
</evidence>
<evidence type="ECO:0000256" key="2">
    <source>
        <dbReference type="ARBA" id="ARBA00022679"/>
    </source>
</evidence>
<dbReference type="GO" id="GO:0003677">
    <property type="term" value="F:DNA binding"/>
    <property type="evidence" value="ECO:0007669"/>
    <property type="project" value="InterPro"/>
</dbReference>
<evidence type="ECO:0000256" key="3">
    <source>
        <dbReference type="RuleBase" id="RU362026"/>
    </source>
</evidence>
<dbReference type="InterPro" id="IPR002941">
    <property type="entry name" value="DNA_methylase_N4/N6"/>
</dbReference>
<comment type="caution">
    <text evidence="5">The sequence shown here is derived from an EMBL/GenBank/DDBJ whole genome shotgun (WGS) entry which is preliminary data.</text>
</comment>
<protein>
    <recommendedName>
        <fullName evidence="3">Methyltransferase</fullName>
        <ecNumber evidence="3">2.1.1.-</ecNumber>
    </recommendedName>
</protein>
<proteinExistence type="inferred from homology"/>
<reference evidence="5 6" key="1">
    <citation type="submission" date="2018-08" db="EMBL/GenBank/DDBJ databases">
        <title>A genome reference for cultivated species of the human gut microbiota.</title>
        <authorList>
            <person name="Zou Y."/>
            <person name="Xue W."/>
            <person name="Luo G."/>
        </authorList>
    </citation>
    <scope>NUCLEOTIDE SEQUENCE [LARGE SCALE GENOMIC DNA]</scope>
    <source>
        <strain evidence="5 6">AF46-11NS</strain>
    </source>
</reference>
<keyword evidence="1 5" id="KW-0489">Methyltransferase</keyword>
<dbReference type="EC" id="2.1.1.-" evidence="3"/>
<dbReference type="AlphaFoldDB" id="A0A415FHK3"/>
<feature type="domain" description="DNA methylase N-4/N-6" evidence="4">
    <location>
        <begin position="26"/>
        <end position="315"/>
    </location>
</feature>
<organism evidence="5 6">
    <name type="scientific">Bacteroides xylanisolvens</name>
    <dbReference type="NCBI Taxonomy" id="371601"/>
    <lineage>
        <taxon>Bacteria</taxon>
        <taxon>Pseudomonadati</taxon>
        <taxon>Bacteroidota</taxon>
        <taxon>Bacteroidia</taxon>
        <taxon>Bacteroidales</taxon>
        <taxon>Bacteroidaceae</taxon>
        <taxon>Bacteroides</taxon>
    </lineage>
</organism>
<comment type="similarity">
    <text evidence="3">Belongs to the N(4)/N(6)-methyltransferase family.</text>
</comment>
<evidence type="ECO:0000313" key="6">
    <source>
        <dbReference type="Proteomes" id="UP000285503"/>
    </source>
</evidence>
<dbReference type="GO" id="GO:0008170">
    <property type="term" value="F:N-methyltransferase activity"/>
    <property type="evidence" value="ECO:0007669"/>
    <property type="project" value="InterPro"/>
</dbReference>
<dbReference type="InterPro" id="IPR001091">
    <property type="entry name" value="RM_Methyltransferase"/>
</dbReference>
<name>A0A415FHK3_9BACE</name>
<gene>
    <name evidence="5" type="ORF">DW075_18560</name>
</gene>
<dbReference type="SUPFAM" id="SSF53335">
    <property type="entry name" value="S-adenosyl-L-methionine-dependent methyltransferases"/>
    <property type="match status" value="1"/>
</dbReference>
<dbReference type="Proteomes" id="UP000285503">
    <property type="component" value="Unassembled WGS sequence"/>
</dbReference>
<sequence>MKLTDNIYIYNEDVIQLYDTWKSPTVIISDGPYGIGGFPGDPITHDVLEKWYRPHITKWSEKATPETTLWFWNTEIGWASVHKEIINQGWEFVNCHVWDKGVAHIAGNTNTKTLRKFPVVTEVCVQYVKKAEFIVDNHKISMQEWLRHEWKRTGLPFSKTNIACGVKNAATRKYFTGCHLWYYPPVDAFEKIVEYANLYGDPKGVPYFSIDGKKSLTAAEWKKMRAKFFCEFGVNNVWREPPLNGSERLKEGNKAIHFNQKPLKFMELIINSSSEEHDVIWEPFGGLFSGILAANKLNRMAYGAEINKDVFDYAKQRLLESI</sequence>
<accession>A0A415FHK3</accession>
<keyword evidence="2 5" id="KW-0808">Transferase</keyword>
<evidence type="ECO:0000259" key="4">
    <source>
        <dbReference type="Pfam" id="PF01555"/>
    </source>
</evidence>
<dbReference type="EMBL" id="QRNE01000127">
    <property type="protein sequence ID" value="RHK21944.1"/>
    <property type="molecule type" value="Genomic_DNA"/>
</dbReference>
<dbReference type="PRINTS" id="PR00508">
    <property type="entry name" value="S21N4MTFRASE"/>
</dbReference>
<dbReference type="Gene3D" id="3.40.50.150">
    <property type="entry name" value="Vaccinia Virus protein VP39"/>
    <property type="match status" value="1"/>
</dbReference>
<dbReference type="Pfam" id="PF01555">
    <property type="entry name" value="N6_N4_Mtase"/>
    <property type="match status" value="1"/>
</dbReference>
<dbReference type="InterPro" id="IPR029063">
    <property type="entry name" value="SAM-dependent_MTases_sf"/>
</dbReference>
<dbReference type="GO" id="GO:0032259">
    <property type="term" value="P:methylation"/>
    <property type="evidence" value="ECO:0007669"/>
    <property type="project" value="UniProtKB-KW"/>
</dbReference>